<protein>
    <recommendedName>
        <fullName evidence="3">Sce7726 family protein</fullName>
    </recommendedName>
</protein>
<reference evidence="1 2" key="1">
    <citation type="submission" date="2019-03" db="EMBL/GenBank/DDBJ databases">
        <title>Genomic Encyclopedia of Type Strains, Phase IV (KMG-IV): sequencing the most valuable type-strain genomes for metagenomic binning, comparative biology and taxonomic classification.</title>
        <authorList>
            <person name="Goeker M."/>
        </authorList>
    </citation>
    <scope>NUCLEOTIDE SEQUENCE [LARGE SCALE GENOMIC DNA]</scope>
    <source>
        <strain evidence="1 2">LX-B</strain>
    </source>
</reference>
<name>A0A4R1R2T8_HYDET</name>
<dbReference type="AlphaFoldDB" id="A0A4R1R2T8"/>
<dbReference type="EMBL" id="SLUN01000038">
    <property type="protein sequence ID" value="TCL59714.1"/>
    <property type="molecule type" value="Genomic_DNA"/>
</dbReference>
<accession>A0A4R1R2T8</accession>
<gene>
    <name evidence="1" type="ORF">EDC14_10387</name>
</gene>
<proteinExistence type="predicted"/>
<evidence type="ECO:0000313" key="2">
    <source>
        <dbReference type="Proteomes" id="UP000295008"/>
    </source>
</evidence>
<dbReference type="OrthoDB" id="128875at2"/>
<evidence type="ECO:0008006" key="3">
    <source>
        <dbReference type="Google" id="ProtNLM"/>
    </source>
</evidence>
<keyword evidence="2" id="KW-1185">Reference proteome</keyword>
<comment type="caution">
    <text evidence="1">The sequence shown here is derived from an EMBL/GenBank/DDBJ whole genome shotgun (WGS) entry which is preliminary data.</text>
</comment>
<dbReference type="NCBIfam" id="NF033832">
    <property type="entry name" value="sce7726_fam"/>
    <property type="match status" value="1"/>
</dbReference>
<evidence type="ECO:0000313" key="1">
    <source>
        <dbReference type="EMBL" id="TCL59714.1"/>
    </source>
</evidence>
<dbReference type="InterPro" id="IPR047729">
    <property type="entry name" value="Sce7726-like"/>
</dbReference>
<dbReference type="Proteomes" id="UP000295008">
    <property type="component" value="Unassembled WGS sequence"/>
</dbReference>
<sequence length="283" mass="33708">MNSSNNIILNRFFTRNTFADLLTENFNRTYVEVINRYINDIETKSNRILISEIYKIMTYNYRNEYFYKNTLLNKLLLAKHSLKTTTALTEMPIGKSKADFILINGKAVVYEIKTELDSFERLENQLSDYYKAFDHVCVVTCEDNFDKLDDLLNNSPVGIYILTKRNTLSLRKEPSKDDSRLDSKIMFKLLRKAEFENIIKIHYGEIPVVSQVNHYNQCYKLFKNIHLEKSYYYMLNELKKRTNIEIEEYKNIPYELKFLAYFAKFKKGEYQQLNLFLNNEFGG</sequence>
<dbReference type="RefSeq" id="WP_132016479.1">
    <property type="nucleotide sequence ID" value="NZ_SLUN01000038.1"/>
</dbReference>
<organism evidence="1 2">
    <name type="scientific">Hydrogenispora ethanolica</name>
    <dbReference type="NCBI Taxonomy" id="1082276"/>
    <lineage>
        <taxon>Bacteria</taxon>
        <taxon>Bacillati</taxon>
        <taxon>Bacillota</taxon>
        <taxon>Hydrogenispora</taxon>
    </lineage>
</organism>